<dbReference type="PANTHER" id="PTHR43525:SF1">
    <property type="entry name" value="PROTEIN MALY"/>
    <property type="match status" value="1"/>
</dbReference>
<dbReference type="Gene3D" id="3.90.1150.10">
    <property type="entry name" value="Aspartate Aminotransferase, domain 1"/>
    <property type="match status" value="1"/>
</dbReference>
<dbReference type="InterPro" id="IPR015421">
    <property type="entry name" value="PyrdxlP-dep_Trfase_major"/>
</dbReference>
<evidence type="ECO:0000256" key="3">
    <source>
        <dbReference type="ARBA" id="ARBA00022898"/>
    </source>
</evidence>
<evidence type="ECO:0000313" key="7">
    <source>
        <dbReference type="EMBL" id="SCC28534.1"/>
    </source>
</evidence>
<feature type="domain" description="Aminotransferase class I/classII large" evidence="6">
    <location>
        <begin position="24"/>
        <end position="377"/>
    </location>
</feature>
<dbReference type="Gene3D" id="3.40.640.10">
    <property type="entry name" value="Type I PLP-dependent aspartate aminotransferase-like (Major domain)"/>
    <property type="match status" value="1"/>
</dbReference>
<name>A0A0V8HBR7_9BACI</name>
<comment type="cofactor">
    <cofactor evidence="1">
        <name>pyridoxal 5'-phosphate</name>
        <dbReference type="ChEBI" id="CHEBI:597326"/>
    </cofactor>
</comment>
<dbReference type="EMBL" id="FMAU01000005">
    <property type="protein sequence ID" value="SCC28534.1"/>
    <property type="molecule type" value="Genomic_DNA"/>
</dbReference>
<dbReference type="PANTHER" id="PTHR43525">
    <property type="entry name" value="PROTEIN MALY"/>
    <property type="match status" value="1"/>
</dbReference>
<evidence type="ECO:0000313" key="8">
    <source>
        <dbReference type="Proteomes" id="UP000181997"/>
    </source>
</evidence>
<organism evidence="7 8">
    <name type="scientific">[Bacillus] enclensis</name>
    <dbReference type="NCBI Taxonomy" id="1402860"/>
    <lineage>
        <taxon>Bacteria</taxon>
        <taxon>Bacillati</taxon>
        <taxon>Bacillota</taxon>
        <taxon>Bacilli</taxon>
        <taxon>Bacillales</taxon>
        <taxon>Bacillaceae</taxon>
        <taxon>Rossellomorea</taxon>
    </lineage>
</organism>
<evidence type="ECO:0000256" key="4">
    <source>
        <dbReference type="ARBA" id="ARBA00023239"/>
    </source>
</evidence>
<dbReference type="InterPro" id="IPR027619">
    <property type="entry name" value="C-S_lyase_PatB-like"/>
</dbReference>
<dbReference type="InterPro" id="IPR004839">
    <property type="entry name" value="Aminotransferase_I/II_large"/>
</dbReference>
<proteinExistence type="inferred from homology"/>
<dbReference type="SUPFAM" id="SSF53383">
    <property type="entry name" value="PLP-dependent transferases"/>
    <property type="match status" value="1"/>
</dbReference>
<keyword evidence="4 7" id="KW-0456">Lyase</keyword>
<protein>
    <recommendedName>
        <fullName evidence="2">cysteine-S-conjugate beta-lyase</fullName>
        <ecNumber evidence="2">4.4.1.13</ecNumber>
    </recommendedName>
</protein>
<dbReference type="AlphaFoldDB" id="A0A0V8HBR7"/>
<evidence type="ECO:0000256" key="2">
    <source>
        <dbReference type="ARBA" id="ARBA00012224"/>
    </source>
</evidence>
<dbReference type="EC" id="4.4.1.13" evidence="2"/>
<dbReference type="InterPro" id="IPR051798">
    <property type="entry name" value="Class-II_PLP-Dep_Aminotrans"/>
</dbReference>
<keyword evidence="3" id="KW-0663">Pyridoxal phosphate</keyword>
<dbReference type="NCBIfam" id="TIGR04350">
    <property type="entry name" value="C_S_lyase_PatB"/>
    <property type="match status" value="1"/>
</dbReference>
<dbReference type="GO" id="GO:0047804">
    <property type="term" value="F:cysteine-S-conjugate beta-lyase activity"/>
    <property type="evidence" value="ECO:0007669"/>
    <property type="project" value="UniProtKB-EC"/>
</dbReference>
<dbReference type="Pfam" id="PF00155">
    <property type="entry name" value="Aminotran_1_2"/>
    <property type="match status" value="1"/>
</dbReference>
<evidence type="ECO:0000256" key="5">
    <source>
        <dbReference type="ARBA" id="ARBA00037974"/>
    </source>
</evidence>
<evidence type="ECO:0000256" key="1">
    <source>
        <dbReference type="ARBA" id="ARBA00001933"/>
    </source>
</evidence>
<dbReference type="Proteomes" id="UP000181997">
    <property type="component" value="Unassembled WGS sequence"/>
</dbReference>
<sequence length="393" mass="45108">MNWNDCIERTNTHSVKWSFPEEEDVIPMCIADMDFQVAPAIADALNQKARHGIYGYTTFSDRYFKSIISWWKKRFDMPIDKDWICFSPGIIPGINVLLSVLTEPGDGVIIQDPVYYPFYSTIENHGCSVVKNTLIYMEGKYSIDFDDLEEKASEPRTKLLILCSPHNPVGRVWTPEELNRIGDIAKRHNLWIISDEMHGDLVYSGHEHKPLFKADESIIENSILCAAPSKTFNIAGLQTSILLIPNEELREKYNEKLTGFGLMRPNVFGIEGTIAAYEEGEPWLNELLMVLEDNKQYVFNYLEQHLPEMKAITPQATHLIWIDCSGLGIEGEELCTFFLEKAKVKFDEGFKFGECSGSFVRMNIACPKERIDMALRRMNHAVLEHRKNRQALK</sequence>
<comment type="similarity">
    <text evidence="5">Belongs to the class-II pyridoxal-phosphate-dependent aminotransferase family. MalY/PatB cystathionine beta-lyase subfamily.</text>
</comment>
<accession>A0A0V8HBR7</accession>
<evidence type="ECO:0000259" key="6">
    <source>
        <dbReference type="Pfam" id="PF00155"/>
    </source>
</evidence>
<dbReference type="CDD" id="cd00609">
    <property type="entry name" value="AAT_like"/>
    <property type="match status" value="1"/>
</dbReference>
<dbReference type="GO" id="GO:0030170">
    <property type="term" value="F:pyridoxal phosphate binding"/>
    <property type="evidence" value="ECO:0007669"/>
    <property type="project" value="InterPro"/>
</dbReference>
<dbReference type="InterPro" id="IPR015424">
    <property type="entry name" value="PyrdxlP-dep_Trfase"/>
</dbReference>
<gene>
    <name evidence="7" type="ORF">GA0061094_3701</name>
</gene>
<dbReference type="InterPro" id="IPR015422">
    <property type="entry name" value="PyrdxlP-dep_Trfase_small"/>
</dbReference>
<keyword evidence="8" id="KW-1185">Reference proteome</keyword>
<dbReference type="OrthoDB" id="9802872at2"/>
<dbReference type="RefSeq" id="WP_058299619.1">
    <property type="nucleotide sequence ID" value="NZ_FMAU01000005.1"/>
</dbReference>
<reference evidence="8" key="1">
    <citation type="submission" date="2016-08" db="EMBL/GenBank/DDBJ databases">
        <authorList>
            <person name="Varghese N."/>
            <person name="Submissions Spin"/>
        </authorList>
    </citation>
    <scope>NUCLEOTIDE SEQUENCE [LARGE SCALE GENOMIC DNA]</scope>
    <source>
        <strain evidence="8">SGD-1123</strain>
    </source>
</reference>